<sequence length="64" mass="7698">MDMINTQWYPKNTTMPMTMFMMMVMVQNLHYKWTIQPAKSPRTKVTTIEKTRHLCDDPVMIVMM</sequence>
<accession>A0A915I0N4</accession>
<name>A0A915I0N4_ROMCU</name>
<evidence type="ECO:0000313" key="1">
    <source>
        <dbReference type="Proteomes" id="UP000887565"/>
    </source>
</evidence>
<keyword evidence="1" id="KW-1185">Reference proteome</keyword>
<evidence type="ECO:0000313" key="2">
    <source>
        <dbReference type="WBParaSite" id="nRc.2.0.1.t07383-RA"/>
    </source>
</evidence>
<dbReference type="AlphaFoldDB" id="A0A915I0N4"/>
<organism evidence="1 2">
    <name type="scientific">Romanomermis culicivorax</name>
    <name type="common">Nematode worm</name>
    <dbReference type="NCBI Taxonomy" id="13658"/>
    <lineage>
        <taxon>Eukaryota</taxon>
        <taxon>Metazoa</taxon>
        <taxon>Ecdysozoa</taxon>
        <taxon>Nematoda</taxon>
        <taxon>Enoplea</taxon>
        <taxon>Dorylaimia</taxon>
        <taxon>Mermithida</taxon>
        <taxon>Mermithoidea</taxon>
        <taxon>Mermithidae</taxon>
        <taxon>Romanomermis</taxon>
    </lineage>
</organism>
<dbReference type="WBParaSite" id="nRc.2.0.1.t07383-RA">
    <property type="protein sequence ID" value="nRc.2.0.1.t07383-RA"/>
    <property type="gene ID" value="nRc.2.0.1.g07383"/>
</dbReference>
<reference evidence="2" key="1">
    <citation type="submission" date="2022-11" db="UniProtKB">
        <authorList>
            <consortium name="WormBaseParasite"/>
        </authorList>
    </citation>
    <scope>IDENTIFICATION</scope>
</reference>
<protein>
    <submittedName>
        <fullName evidence="2">Uncharacterized protein</fullName>
    </submittedName>
</protein>
<proteinExistence type="predicted"/>
<dbReference type="Proteomes" id="UP000887565">
    <property type="component" value="Unplaced"/>
</dbReference>